<dbReference type="NCBIfam" id="TIGR01104">
    <property type="entry name" value="V_PPase"/>
    <property type="match status" value="1"/>
</dbReference>
<comment type="subunit">
    <text evidence="9">Homodimer.</text>
</comment>
<feature type="transmembrane region" description="Helical" evidence="9">
    <location>
        <begin position="376"/>
        <end position="404"/>
    </location>
</feature>
<keyword evidence="7 9" id="KW-0406">Ion transport</keyword>
<dbReference type="HAMAP" id="MF_01129">
    <property type="entry name" value="PPase_energized_pump"/>
    <property type="match status" value="1"/>
</dbReference>
<evidence type="ECO:0000256" key="3">
    <source>
        <dbReference type="ARBA" id="ARBA00022692"/>
    </source>
</evidence>
<evidence type="ECO:0000256" key="9">
    <source>
        <dbReference type="HAMAP-Rule" id="MF_01129"/>
    </source>
</evidence>
<dbReference type="NCBIfam" id="NF001960">
    <property type="entry name" value="PRK00733.3-5"/>
    <property type="match status" value="1"/>
</dbReference>
<feature type="transmembrane region" description="Helical" evidence="9">
    <location>
        <begin position="57"/>
        <end position="78"/>
    </location>
</feature>
<keyword evidence="5 9" id="KW-1278">Translocase</keyword>
<comment type="subcellular location">
    <subcellularLocation>
        <location evidence="9">Cell membrane</location>
        <topology evidence="9">Multi-pass membrane protein</topology>
    </subcellularLocation>
    <subcellularLocation>
        <location evidence="1">Endomembrane system</location>
        <topology evidence="1">Multi-pass membrane protein</topology>
    </subcellularLocation>
</comment>
<keyword evidence="9" id="KW-0630">Potassium</keyword>
<evidence type="ECO:0000256" key="5">
    <source>
        <dbReference type="ARBA" id="ARBA00022967"/>
    </source>
</evidence>
<dbReference type="NCBIfam" id="NF001954">
    <property type="entry name" value="PRK00733.2-2"/>
    <property type="match status" value="1"/>
</dbReference>
<accession>A0AA48I0Q5</accession>
<comment type="catalytic activity">
    <reaction evidence="9">
        <text>Na(+)(in) + diphosphate + H2O = Na(+)(out) + 2 phosphate + H(+)</text>
        <dbReference type="Rhea" id="RHEA:57884"/>
        <dbReference type="ChEBI" id="CHEBI:15377"/>
        <dbReference type="ChEBI" id="CHEBI:15378"/>
        <dbReference type="ChEBI" id="CHEBI:29101"/>
        <dbReference type="ChEBI" id="CHEBI:33019"/>
        <dbReference type="ChEBI" id="CHEBI:43474"/>
        <dbReference type="EC" id="7.2.3.1"/>
    </reaction>
</comment>
<dbReference type="GO" id="GO:0005886">
    <property type="term" value="C:plasma membrane"/>
    <property type="evidence" value="ECO:0007669"/>
    <property type="project" value="UniProtKB-SubCell"/>
</dbReference>
<name>A0AA48I0Q5_9FIRM</name>
<dbReference type="GO" id="GO:0030955">
    <property type="term" value="F:potassium ion binding"/>
    <property type="evidence" value="ECO:0007669"/>
    <property type="project" value="UniProtKB-UniRule"/>
</dbReference>
<feature type="transmembrane region" description="Helical" evidence="9">
    <location>
        <begin position="484"/>
        <end position="502"/>
    </location>
</feature>
<dbReference type="GO" id="GO:0012505">
    <property type="term" value="C:endomembrane system"/>
    <property type="evidence" value="ECO:0007669"/>
    <property type="project" value="UniProtKB-SubCell"/>
</dbReference>
<sequence length="703" mass="73889">MDLVNLVIIIACVSLFYALFLFVKVKSQSAGNERMQEISSKIREGAIVYLKRQYKSVSIFFGTIFLIMIALSFCGIIGKFMPYSFLLGGLLSGISGYIGMRMATMANVRTTEAARKSLVKALDISFSAGSIIGFVVVGVGLSGIGICYYLLKQHLIHMDTAYNIESILGEVITNLLTFGMGVSAMSLFARVGGGIFTKAADVGADLVGKIEMGIPEDDPKNPAVIADNVGDNVGDVAGMGADLFESYVNSIISCSALALGSGFGESGVILPFLLAAVGIVASIIGSFFVKTREDAGQPQLLFTLRKGIYLSNILMCVFSFFLIKNIFPNNLNLFFSIFFGQICGMAIGYCTEYFTSSAYRPTKELSRSTKTGAGTVVISGLSLGMLSAFLPVIIVSACILISFFSSGGRIVTDFQIFSKGLYGISLAAVGMLSTLGITVATDAYGPIADNAGGIAEMSGLTEEVRKRTDMLDSLGNTTAATGKGFAIGSAGLTSLALVAAYINQAKMINPSQIFDLSIINPCVLIGLFVGASLPFLFSAFTMSSVGKAAMDVVCEVRRQFKEIKGLMEGKADPDYQSCVDICTKASVRQMLVPALIGVVSPLAMSLFLGVSGVSGMLVGATVSGAVLALTMSNAGGAWDNSKKYIESGHFGGKKSENHKAAVVGDTVGDPFKDTSGPAINILIKLLAMVSIVFVSIAVSGSLF</sequence>
<organism evidence="10">
    <name type="scientific">Candidatus Improbicoccus pseudotrichonymphae</name>
    <dbReference type="NCBI Taxonomy" id="3033792"/>
    <lineage>
        <taxon>Bacteria</taxon>
        <taxon>Bacillati</taxon>
        <taxon>Bacillota</taxon>
        <taxon>Clostridia</taxon>
        <taxon>Candidatus Improbicoccus</taxon>
    </lineage>
</organism>
<dbReference type="Proteomes" id="UP001337580">
    <property type="component" value="Chromosome"/>
</dbReference>
<evidence type="ECO:0000256" key="1">
    <source>
        <dbReference type="ARBA" id="ARBA00004127"/>
    </source>
</evidence>
<dbReference type="GO" id="GO:0009678">
    <property type="term" value="F:diphosphate hydrolysis-driven proton transmembrane transporter activity"/>
    <property type="evidence" value="ECO:0007669"/>
    <property type="project" value="UniProtKB-UniRule"/>
</dbReference>
<feature type="site" description="Determinant of potassium dependence" evidence="9">
    <location>
        <position position="479"/>
    </location>
</feature>
<evidence type="ECO:0000256" key="7">
    <source>
        <dbReference type="ARBA" id="ARBA00023065"/>
    </source>
</evidence>
<keyword evidence="9" id="KW-0739">Sodium transport</keyword>
<keyword evidence="4 9" id="KW-0460">Magnesium</keyword>
<dbReference type="PANTHER" id="PTHR31998">
    <property type="entry name" value="K(+)-INSENSITIVE PYROPHOSPHATE-ENERGIZED PROTON PUMP"/>
    <property type="match status" value="1"/>
</dbReference>
<dbReference type="GO" id="GO:0000287">
    <property type="term" value="F:magnesium ion binding"/>
    <property type="evidence" value="ECO:0007669"/>
    <property type="project" value="UniProtKB-UniRule"/>
</dbReference>
<comment type="function">
    <text evidence="9">Sodium pump that utilizes the energy of pyrophosphate hydrolysis as the driving force for Na(+) movement across the membrane.</text>
</comment>
<comment type="caution">
    <text evidence="9">Lacks conserved residue(s) required for the propagation of feature annotation.</text>
</comment>
<dbReference type="EC" id="7.2.3.1" evidence="9"/>
<dbReference type="InterPro" id="IPR004131">
    <property type="entry name" value="PPase-energised_H-pump"/>
</dbReference>
<evidence type="ECO:0000256" key="8">
    <source>
        <dbReference type="ARBA" id="ARBA00023136"/>
    </source>
</evidence>
<feature type="transmembrane region" description="Helical" evidence="9">
    <location>
        <begin position="269"/>
        <end position="289"/>
    </location>
</feature>
<feature type="transmembrane region" description="Helical" evidence="9">
    <location>
        <begin position="124"/>
        <end position="151"/>
    </location>
</feature>
<keyword evidence="9" id="KW-0915">Sodium</keyword>
<feature type="transmembrane region" description="Helical" evidence="9">
    <location>
        <begin position="518"/>
        <end position="540"/>
    </location>
</feature>
<dbReference type="GO" id="GO:0004427">
    <property type="term" value="F:inorganic diphosphate phosphatase activity"/>
    <property type="evidence" value="ECO:0007669"/>
    <property type="project" value="UniProtKB-UniRule"/>
</dbReference>
<comment type="activity regulation">
    <text evidence="9">Requires K(+) for maximal activity.</text>
</comment>
<dbReference type="AlphaFoldDB" id="A0AA48I0Q5"/>
<feature type="transmembrane region" description="Helical" evidence="9">
    <location>
        <begin position="309"/>
        <end position="327"/>
    </location>
</feature>
<evidence type="ECO:0000256" key="4">
    <source>
        <dbReference type="ARBA" id="ARBA00022842"/>
    </source>
</evidence>
<dbReference type="GO" id="GO:0006814">
    <property type="term" value="P:sodium ion transport"/>
    <property type="evidence" value="ECO:0007669"/>
    <property type="project" value="UniProtKB-UniRule"/>
</dbReference>
<feature type="transmembrane region" description="Helical" evidence="9">
    <location>
        <begin position="333"/>
        <end position="355"/>
    </location>
</feature>
<feature type="transmembrane region" description="Helical" evidence="9">
    <location>
        <begin position="681"/>
        <end position="702"/>
    </location>
</feature>
<comment type="similarity">
    <text evidence="9">Belongs to the H(+)-translocating pyrophosphatase (TC 3.A.10) family. K(+)-stimulated subfamily.</text>
</comment>
<proteinExistence type="inferred from homology"/>
<feature type="transmembrane region" description="Helical" evidence="9">
    <location>
        <begin position="416"/>
        <end position="440"/>
    </location>
</feature>
<evidence type="ECO:0000313" key="10">
    <source>
        <dbReference type="EMBL" id="BED91622.1"/>
    </source>
</evidence>
<keyword evidence="9" id="KW-1003">Cell membrane</keyword>
<keyword evidence="6 9" id="KW-1133">Transmembrane helix</keyword>
<dbReference type="EMBL" id="AP027924">
    <property type="protein sequence ID" value="BED91622.1"/>
    <property type="molecule type" value="Genomic_DNA"/>
</dbReference>
<keyword evidence="8 9" id="KW-0472">Membrane</keyword>
<dbReference type="Pfam" id="PF03030">
    <property type="entry name" value="H_PPase"/>
    <property type="match status" value="1"/>
</dbReference>
<dbReference type="KEGG" id="ips:CfP315_0125"/>
<gene>
    <name evidence="9" type="primary">hppA</name>
    <name evidence="10" type="ORF">CfP315_0125</name>
</gene>
<evidence type="ECO:0000256" key="2">
    <source>
        <dbReference type="ARBA" id="ARBA00022448"/>
    </source>
</evidence>
<keyword evidence="2 9" id="KW-0813">Transport</keyword>
<comment type="cofactor">
    <cofactor evidence="9">
        <name>Mg(2+)</name>
        <dbReference type="ChEBI" id="CHEBI:18420"/>
    </cofactor>
</comment>
<keyword evidence="3 9" id="KW-0812">Transmembrane</keyword>
<protein>
    <recommendedName>
        <fullName evidence="9">Putative K(+)-stimulated pyrophosphate-energized sodium pump</fullName>
        <ecNumber evidence="9">7.2.3.1</ecNumber>
    </recommendedName>
    <alternativeName>
        <fullName evidence="9">Membrane-bound sodium-translocating pyrophosphatase</fullName>
    </alternativeName>
    <alternativeName>
        <fullName evidence="9">Pyrophosphate-energized inorganic pyrophosphatase</fullName>
        <shortName evidence="9">Na(+)-PPase</shortName>
    </alternativeName>
</protein>
<feature type="transmembrane region" description="Helical" evidence="9">
    <location>
        <begin position="171"/>
        <end position="189"/>
    </location>
</feature>
<evidence type="ECO:0000256" key="6">
    <source>
        <dbReference type="ARBA" id="ARBA00022989"/>
    </source>
</evidence>
<dbReference type="PIRSF" id="PIRSF001265">
    <property type="entry name" value="H+-PPase"/>
    <property type="match status" value="1"/>
</dbReference>
<feature type="transmembrane region" description="Helical" evidence="9">
    <location>
        <begin position="6"/>
        <end position="25"/>
    </location>
</feature>
<reference evidence="10" key="1">
    <citation type="journal article" date="2023" name="ISME J.">
        <title>Emergence of putative energy parasites within Clostridia revealed by genome analysis of a novel endosymbiotic clade.</title>
        <authorList>
            <person name="Takahashi K."/>
            <person name="Kuwahara H."/>
            <person name="Horikawa Y."/>
            <person name="Izawa K."/>
            <person name="Kato D."/>
            <person name="Inagaki T."/>
            <person name="Yuki M."/>
            <person name="Ohkuma M."/>
            <person name="Hongoh Y."/>
        </authorList>
    </citation>
    <scope>NUCLEOTIDE SEQUENCE</scope>
    <source>
        <strain evidence="10">CfP3-15</strain>
    </source>
</reference>
<feature type="transmembrane region" description="Helical" evidence="9">
    <location>
        <begin position="590"/>
        <end position="610"/>
    </location>
</feature>